<evidence type="ECO:0000313" key="3">
    <source>
        <dbReference type="Proteomes" id="UP000245974"/>
    </source>
</evidence>
<evidence type="ECO:0000313" key="2">
    <source>
        <dbReference type="EMBL" id="SPL69672.1"/>
    </source>
</evidence>
<gene>
    <name evidence="2" type="ORF">KPC_0850</name>
</gene>
<feature type="transmembrane region" description="Helical" evidence="1">
    <location>
        <begin position="7"/>
        <end position="27"/>
    </location>
</feature>
<sequence length="241" mass="26162">MKRQKGATLIIVMILLIIITGIGTLAIRESLTSLNIATNSQATQLMLQNSDAALFQIENLPESDLALQWTKRGIFGLIQGNNNKGNELIFCFRGDQSDFFDQNKASISKLDASGKFNNSSLGSDGYCKVGKPENYFTSGRQAVMTQISLTYPNTESNDIFGNMIGGTAIETLGLPNRERVIINAVSIMPTLSTASNVEINDCLSQHLNNSQTSNITSCLADLNVPFTTFVAEYVIGPTFTS</sequence>
<dbReference type="AlphaFoldDB" id="A0A2U3MW70"/>
<proteinExistence type="predicted"/>
<keyword evidence="3" id="KW-1185">Reference proteome</keyword>
<protein>
    <recommendedName>
        <fullName evidence="4">Pilus assembly protein PilX</fullName>
    </recommendedName>
</protein>
<dbReference type="OrthoDB" id="6707347at2"/>
<keyword evidence="1" id="KW-1133">Transmembrane helix</keyword>
<keyword evidence="1" id="KW-0472">Membrane</keyword>
<dbReference type="InParanoid" id="A0A2U3MW70"/>
<organism evidence="2 3">
    <name type="scientific">Acinetobacter stercoris</name>
    <dbReference type="NCBI Taxonomy" id="2126983"/>
    <lineage>
        <taxon>Bacteria</taxon>
        <taxon>Pseudomonadati</taxon>
        <taxon>Pseudomonadota</taxon>
        <taxon>Gammaproteobacteria</taxon>
        <taxon>Moraxellales</taxon>
        <taxon>Moraxellaceae</taxon>
        <taxon>Acinetobacter</taxon>
    </lineage>
</organism>
<dbReference type="EMBL" id="OOGT01000024">
    <property type="protein sequence ID" value="SPL69672.1"/>
    <property type="molecule type" value="Genomic_DNA"/>
</dbReference>
<dbReference type="Proteomes" id="UP000245974">
    <property type="component" value="Unassembled WGS sequence"/>
</dbReference>
<keyword evidence="1" id="KW-0812">Transmembrane</keyword>
<name>A0A2U3MW70_9GAMM</name>
<dbReference type="RefSeq" id="WP_121973188.1">
    <property type="nucleotide sequence ID" value="NZ_OOGT01000024.1"/>
</dbReference>
<evidence type="ECO:0000256" key="1">
    <source>
        <dbReference type="SAM" id="Phobius"/>
    </source>
</evidence>
<evidence type="ECO:0008006" key="4">
    <source>
        <dbReference type="Google" id="ProtNLM"/>
    </source>
</evidence>
<accession>A0A2U3MW70</accession>
<reference evidence="3" key="1">
    <citation type="submission" date="2018-03" db="EMBL/GenBank/DDBJ databases">
        <authorList>
            <person name="Blom J."/>
        </authorList>
    </citation>
    <scope>NUCLEOTIDE SEQUENCE [LARGE SCALE GENOMIC DNA]</scope>
    <source>
        <strain evidence="3">KPC-SM-21</strain>
    </source>
</reference>